<dbReference type="InterPro" id="IPR006619">
    <property type="entry name" value="PGRP_domain_met/bac"/>
</dbReference>
<keyword evidence="4 6" id="KW-0391">Immunity</keyword>
<dbReference type="InterPro" id="IPR017331">
    <property type="entry name" value="Peptidoglycan_recognition"/>
</dbReference>
<evidence type="ECO:0000259" key="10">
    <source>
        <dbReference type="SMART" id="SM00701"/>
    </source>
</evidence>
<name>A0A0C9QKJ8_9HYME</name>
<feature type="domain" description="Peptidoglycan recognition protein family" evidence="10">
    <location>
        <begin position="57"/>
        <end position="199"/>
    </location>
</feature>
<evidence type="ECO:0000256" key="3">
    <source>
        <dbReference type="ARBA" id="ARBA00022729"/>
    </source>
</evidence>
<keyword evidence="3" id="KW-0732">Signal</keyword>
<dbReference type="Gene3D" id="3.40.80.10">
    <property type="entry name" value="Peptidoglycan recognition protein-like"/>
    <property type="match status" value="1"/>
</dbReference>
<dbReference type="GO" id="GO:0042834">
    <property type="term" value="F:peptidoglycan binding"/>
    <property type="evidence" value="ECO:0007669"/>
    <property type="project" value="InterPro"/>
</dbReference>
<evidence type="ECO:0000256" key="5">
    <source>
        <dbReference type="ARBA" id="ARBA00023157"/>
    </source>
</evidence>
<dbReference type="InterPro" id="IPR036505">
    <property type="entry name" value="Amidase/PGRP_sf"/>
</dbReference>
<dbReference type="InterPro" id="IPR002502">
    <property type="entry name" value="Amidase_domain"/>
</dbReference>
<dbReference type="EMBL" id="GBYB01004084">
    <property type="protein sequence ID" value="JAG73851.1"/>
    <property type="molecule type" value="Transcribed_RNA"/>
</dbReference>
<feature type="transmembrane region" description="Helical" evidence="8">
    <location>
        <begin position="25"/>
        <end position="48"/>
    </location>
</feature>
<feature type="domain" description="N-acetylmuramoyl-L-alanine amidase" evidence="9">
    <location>
        <begin position="65"/>
        <end position="205"/>
    </location>
</feature>
<dbReference type="AlphaFoldDB" id="A0A0C9QKJ8"/>
<organism evidence="11">
    <name type="scientific">Fopius arisanus</name>
    <dbReference type="NCBI Taxonomy" id="64838"/>
    <lineage>
        <taxon>Eukaryota</taxon>
        <taxon>Metazoa</taxon>
        <taxon>Ecdysozoa</taxon>
        <taxon>Arthropoda</taxon>
        <taxon>Hexapoda</taxon>
        <taxon>Insecta</taxon>
        <taxon>Pterygota</taxon>
        <taxon>Neoptera</taxon>
        <taxon>Endopterygota</taxon>
        <taxon>Hymenoptera</taxon>
        <taxon>Apocrita</taxon>
        <taxon>Ichneumonoidea</taxon>
        <taxon>Braconidae</taxon>
        <taxon>Opiinae</taxon>
        <taxon>Fopius</taxon>
    </lineage>
</organism>
<dbReference type="PANTHER" id="PTHR11022:SF41">
    <property type="entry name" value="PEPTIDOGLYCAN-RECOGNITION PROTEIN LC-RELATED"/>
    <property type="match status" value="1"/>
</dbReference>
<dbReference type="GO" id="GO:0008270">
    <property type="term" value="F:zinc ion binding"/>
    <property type="evidence" value="ECO:0007669"/>
    <property type="project" value="InterPro"/>
</dbReference>
<dbReference type="GO" id="GO:0045087">
    <property type="term" value="P:innate immune response"/>
    <property type="evidence" value="ECO:0007669"/>
    <property type="project" value="UniProtKB-KW"/>
</dbReference>
<dbReference type="SUPFAM" id="SSF55846">
    <property type="entry name" value="N-acetylmuramoyl-L-alanine amidase-like"/>
    <property type="match status" value="1"/>
</dbReference>
<dbReference type="CDD" id="cd06583">
    <property type="entry name" value="PGRP"/>
    <property type="match status" value="1"/>
</dbReference>
<protein>
    <recommendedName>
        <fullName evidence="6">Peptidoglycan-recognition protein</fullName>
    </recommendedName>
</protein>
<keyword evidence="8" id="KW-1133">Transmembrane helix</keyword>
<keyword evidence="2 6" id="KW-0399">Innate immunity</keyword>
<dbReference type="PIRSF" id="PIRSF037945">
    <property type="entry name" value="PGRPs"/>
    <property type="match status" value="1"/>
</dbReference>
<proteinExistence type="inferred from homology"/>
<keyword evidence="8" id="KW-0472">Membrane</keyword>
<dbReference type="FunFam" id="3.40.80.10:FF:000001">
    <property type="entry name" value="Peptidoglycan recognition protein 1"/>
    <property type="match status" value="1"/>
</dbReference>
<dbReference type="PANTHER" id="PTHR11022">
    <property type="entry name" value="PEPTIDOGLYCAN RECOGNITION PROTEIN"/>
    <property type="match status" value="1"/>
</dbReference>
<gene>
    <name evidence="11" type="primary">PGRP-1</name>
    <name evidence="11" type="ORF">g.14409</name>
</gene>
<dbReference type="GO" id="GO:0008745">
    <property type="term" value="F:N-acetylmuramoyl-L-alanine amidase activity"/>
    <property type="evidence" value="ECO:0007669"/>
    <property type="project" value="InterPro"/>
</dbReference>
<accession>A0A0C9QKJ8</accession>
<keyword evidence="5 7" id="KW-1015">Disulfide bond</keyword>
<reference evidence="11" key="1">
    <citation type="submission" date="2015-01" db="EMBL/GenBank/DDBJ databases">
        <title>Transcriptome Assembly of Fopius arisanus.</title>
        <authorList>
            <person name="Geib S."/>
        </authorList>
    </citation>
    <scope>NUCLEOTIDE SEQUENCE</scope>
</reference>
<evidence type="ECO:0000313" key="11">
    <source>
        <dbReference type="EMBL" id="JAG73851.1"/>
    </source>
</evidence>
<dbReference type="SMART" id="SM00644">
    <property type="entry name" value="Ami_2"/>
    <property type="match status" value="1"/>
</dbReference>
<dbReference type="SMART" id="SM00701">
    <property type="entry name" value="PGRP"/>
    <property type="match status" value="1"/>
</dbReference>
<evidence type="ECO:0000256" key="8">
    <source>
        <dbReference type="SAM" id="Phobius"/>
    </source>
</evidence>
<evidence type="ECO:0000256" key="6">
    <source>
        <dbReference type="PIRNR" id="PIRNR037945"/>
    </source>
</evidence>
<sequence length="222" mass="25053">MRTYIVRARRLYVTQSSIISDELRIAVGITFIMNTNTLLLTIFLNIFINTSGAIECPTIISRAQWQARRSREDNFLITPIPYVIIHHTVTPECETFAACSGRIRNIQDYHMDELNWQDIGFSFFIGGDGNVYEGVGWNKEGAHTYGYNKKSVGIAFIGSYQREEPSQKMVDAAHKLIACGKEQLMVRPDVKVLGASQVTGTVSPGKKLYEKIQSWPEWASVP</sequence>
<dbReference type="GO" id="GO:0009253">
    <property type="term" value="P:peptidoglycan catabolic process"/>
    <property type="evidence" value="ECO:0007669"/>
    <property type="project" value="InterPro"/>
</dbReference>
<feature type="disulfide bond" evidence="7">
    <location>
        <begin position="56"/>
        <end position="179"/>
    </location>
</feature>
<dbReference type="Pfam" id="PF01510">
    <property type="entry name" value="Amidase_2"/>
    <property type="match status" value="1"/>
</dbReference>
<evidence type="ECO:0000259" key="9">
    <source>
        <dbReference type="SMART" id="SM00644"/>
    </source>
</evidence>
<evidence type="ECO:0000256" key="7">
    <source>
        <dbReference type="PIRSR" id="PIRSR037945-1"/>
    </source>
</evidence>
<evidence type="ECO:0000256" key="1">
    <source>
        <dbReference type="ARBA" id="ARBA00007553"/>
    </source>
</evidence>
<feature type="disulfide bond" evidence="7">
    <location>
        <begin position="93"/>
        <end position="99"/>
    </location>
</feature>
<evidence type="ECO:0000256" key="2">
    <source>
        <dbReference type="ARBA" id="ARBA00022588"/>
    </source>
</evidence>
<dbReference type="InterPro" id="IPR015510">
    <property type="entry name" value="PGRP"/>
</dbReference>
<evidence type="ECO:0000256" key="4">
    <source>
        <dbReference type="ARBA" id="ARBA00022859"/>
    </source>
</evidence>
<comment type="similarity">
    <text evidence="1 6">Belongs to the N-acetylmuramoyl-L-alanine amidase 2 family.</text>
</comment>
<keyword evidence="8" id="KW-0812">Transmembrane</keyword>